<dbReference type="AlphaFoldDB" id="A0A819E9P2"/>
<evidence type="ECO:0000313" key="3">
    <source>
        <dbReference type="EMBL" id="CAF3847052.1"/>
    </source>
</evidence>
<evidence type="ECO:0000256" key="2">
    <source>
        <dbReference type="PROSITE-ProRule" id="PRU00504"/>
    </source>
</evidence>
<dbReference type="PANTHER" id="PTHR24104:SF25">
    <property type="entry name" value="PROTEIN LIN-41"/>
    <property type="match status" value="1"/>
</dbReference>
<dbReference type="EMBL" id="CAJOAZ010001708">
    <property type="protein sequence ID" value="CAF3847052.1"/>
    <property type="molecule type" value="Genomic_DNA"/>
</dbReference>
<sequence length="436" mass="48439">MPALGFGILWLLIDELRKLYIRTFPRSIAAKIACVTVRVNSQICHGVSQYDQCSTNNACGCLRRIDATDNIGICGFLRMTCSQFIPCESSNNTCNEPDHICIYHPRCRSHPICYPLSMTDKEICPPKTTLPYIPPNSNWTQDGTSVAGGNGIGRKLNQLSNPFGFYMDDTQTLYIADLWNHRIVEWKTNAISGQVVAGGKGEGNSTNQLSRPKDVIIDKKNDSLIICDSNNQRVLRWPLQGGTSGQTIIENITCWGLTMDNEGFLYVPASEGHEVRRWRVGETNGIVVAGGNGRGDRLDQLNSPAFAFVDQHHSVFVADKNNHRVMKWMKGMSEGIIVAGGQGEGDALTQLDYPEGVIVDQLGTVYVADCNNHRIMRWKKGDTQGSIVVGGNGHGNQTNQLYYPTSLSFDQQGNLYVVDDWNQRVQKFLIEESSRN</sequence>
<dbReference type="GO" id="GO:0061630">
    <property type="term" value="F:ubiquitin protein ligase activity"/>
    <property type="evidence" value="ECO:0007669"/>
    <property type="project" value="TreeGrafter"/>
</dbReference>
<reference evidence="3" key="1">
    <citation type="submission" date="2021-02" db="EMBL/GenBank/DDBJ databases">
        <authorList>
            <person name="Nowell W R."/>
        </authorList>
    </citation>
    <scope>NUCLEOTIDE SEQUENCE</scope>
</reference>
<dbReference type="CDD" id="cd05819">
    <property type="entry name" value="NHL"/>
    <property type="match status" value="1"/>
</dbReference>
<evidence type="ECO:0000313" key="4">
    <source>
        <dbReference type="Proteomes" id="UP000663844"/>
    </source>
</evidence>
<dbReference type="Gene3D" id="2.120.10.30">
    <property type="entry name" value="TolB, C-terminal domain"/>
    <property type="match status" value="2"/>
</dbReference>
<feature type="repeat" description="NHL" evidence="2">
    <location>
        <begin position="350"/>
        <end position="381"/>
    </location>
</feature>
<comment type="caution">
    <text evidence="3">The sequence shown here is derived from an EMBL/GenBank/DDBJ whole genome shotgun (WGS) entry which is preliminary data.</text>
</comment>
<dbReference type="InterPro" id="IPR050952">
    <property type="entry name" value="TRIM-NHL_E3_ligases"/>
</dbReference>
<dbReference type="GO" id="GO:0000209">
    <property type="term" value="P:protein polyubiquitination"/>
    <property type="evidence" value="ECO:0007669"/>
    <property type="project" value="TreeGrafter"/>
</dbReference>
<dbReference type="SUPFAM" id="SSF63825">
    <property type="entry name" value="YWTD domain"/>
    <property type="match status" value="1"/>
</dbReference>
<dbReference type="InterPro" id="IPR011042">
    <property type="entry name" value="6-blade_b-propeller_TolB-like"/>
</dbReference>
<keyword evidence="1" id="KW-0677">Repeat</keyword>
<dbReference type="GO" id="GO:0043161">
    <property type="term" value="P:proteasome-mediated ubiquitin-dependent protein catabolic process"/>
    <property type="evidence" value="ECO:0007669"/>
    <property type="project" value="TreeGrafter"/>
</dbReference>
<dbReference type="GO" id="GO:0008270">
    <property type="term" value="F:zinc ion binding"/>
    <property type="evidence" value="ECO:0007669"/>
    <property type="project" value="UniProtKB-KW"/>
</dbReference>
<gene>
    <name evidence="3" type="ORF">OXD698_LOCUS21048</name>
</gene>
<name>A0A819E9P2_9BILA</name>
<dbReference type="Proteomes" id="UP000663844">
    <property type="component" value="Unassembled WGS sequence"/>
</dbReference>
<organism evidence="3 4">
    <name type="scientific">Adineta steineri</name>
    <dbReference type="NCBI Taxonomy" id="433720"/>
    <lineage>
        <taxon>Eukaryota</taxon>
        <taxon>Metazoa</taxon>
        <taxon>Spiralia</taxon>
        <taxon>Gnathifera</taxon>
        <taxon>Rotifera</taxon>
        <taxon>Eurotatoria</taxon>
        <taxon>Bdelloidea</taxon>
        <taxon>Adinetida</taxon>
        <taxon>Adinetidae</taxon>
        <taxon>Adineta</taxon>
    </lineage>
</organism>
<evidence type="ECO:0000256" key="1">
    <source>
        <dbReference type="ARBA" id="ARBA00022737"/>
    </source>
</evidence>
<dbReference type="Pfam" id="PF01436">
    <property type="entry name" value="NHL"/>
    <property type="match status" value="2"/>
</dbReference>
<feature type="repeat" description="NHL" evidence="2">
    <location>
        <begin position="394"/>
        <end position="431"/>
    </location>
</feature>
<accession>A0A819E9P2</accession>
<dbReference type="InterPro" id="IPR001258">
    <property type="entry name" value="NHL_repeat"/>
</dbReference>
<proteinExistence type="predicted"/>
<dbReference type="PANTHER" id="PTHR24104">
    <property type="entry name" value="E3 UBIQUITIN-PROTEIN LIGASE NHLRC1-RELATED"/>
    <property type="match status" value="1"/>
</dbReference>
<protein>
    <submittedName>
        <fullName evidence="3">Uncharacterized protein</fullName>
    </submittedName>
</protein>
<dbReference type="PROSITE" id="PS51125">
    <property type="entry name" value="NHL"/>
    <property type="match status" value="2"/>
</dbReference>